<protein>
    <submittedName>
        <fullName evidence="3">Glycosyltransferase</fullName>
    </submittedName>
</protein>
<dbReference type="Pfam" id="PF16269">
    <property type="entry name" value="DUF4922"/>
    <property type="match status" value="1"/>
</dbReference>
<reference evidence="3" key="1">
    <citation type="submission" date="2018-06" db="EMBL/GenBank/DDBJ databases">
        <authorList>
            <person name="Zhirakovskaya E."/>
        </authorList>
    </citation>
    <scope>NUCLEOTIDE SEQUENCE</scope>
</reference>
<evidence type="ECO:0000259" key="1">
    <source>
        <dbReference type="Pfam" id="PF16269"/>
    </source>
</evidence>
<evidence type="ECO:0000259" key="2">
    <source>
        <dbReference type="Pfam" id="PF26216"/>
    </source>
</evidence>
<feature type="domain" description="DUF4922" evidence="1">
    <location>
        <begin position="11"/>
        <end position="154"/>
    </location>
</feature>
<dbReference type="AlphaFoldDB" id="A0A3B0TD77"/>
<dbReference type="InterPro" id="IPR036265">
    <property type="entry name" value="HIT-like_sf"/>
</dbReference>
<feature type="domain" description="GDPGP1-like C-terminal" evidence="2">
    <location>
        <begin position="228"/>
        <end position="312"/>
    </location>
</feature>
<keyword evidence="3" id="KW-0808">Transferase</keyword>
<proteinExistence type="predicted"/>
<evidence type="ECO:0000313" key="3">
    <source>
        <dbReference type="EMBL" id="VAW16445.1"/>
    </source>
</evidence>
<name>A0A3B0TD77_9ZZZZ</name>
<dbReference type="SUPFAM" id="SSF54197">
    <property type="entry name" value="HIT-like"/>
    <property type="match status" value="1"/>
</dbReference>
<sequence>MWRYLDKAKQLFTQQIEEWELARTNYKQLAGVKAREFLFEGFKVKVQFNPGRIISSSAKVDKKSIAGRACFLCAKNRPKEQRGVESGDYEILVNPFPIFPGHFTIPRKKHLPQLIMPYFGDMLELSRGIPGFTVFYNGPECGASAPDHFHFQAVGEEFMPINNEIGVLKKRGGGSILVLGQPCRVVDDGLRKFFVLEGSSKEMLKRQFAHIINAMGKLHPNGGGEPMLNVLSNFNNDAWRVLIFPRGKHRPWQYFEEGGKNILLSPASVDMGGVLITPLEKDFKKISREDIRDIFHQVLLPEDEFNALTRFIQ</sequence>
<organism evidence="3">
    <name type="scientific">hydrothermal vent metagenome</name>
    <dbReference type="NCBI Taxonomy" id="652676"/>
    <lineage>
        <taxon>unclassified sequences</taxon>
        <taxon>metagenomes</taxon>
        <taxon>ecological metagenomes</taxon>
    </lineage>
</organism>
<dbReference type="EMBL" id="UOEP01000062">
    <property type="protein sequence ID" value="VAW16445.1"/>
    <property type="molecule type" value="Genomic_DNA"/>
</dbReference>
<dbReference type="Pfam" id="PF26216">
    <property type="entry name" value="GDPGP1_C"/>
    <property type="match status" value="1"/>
</dbReference>
<dbReference type="GO" id="GO:0016740">
    <property type="term" value="F:transferase activity"/>
    <property type="evidence" value="ECO:0007669"/>
    <property type="project" value="UniProtKB-KW"/>
</dbReference>
<gene>
    <name evidence="3" type="ORF">MNBD_BACTEROID01-1100</name>
</gene>
<dbReference type="InterPro" id="IPR046320">
    <property type="entry name" value="DUF4922"/>
</dbReference>
<dbReference type="InterPro" id="IPR058865">
    <property type="entry name" value="GDPGP1_C"/>
</dbReference>
<accession>A0A3B0TD77</accession>